<feature type="region of interest" description="Disordered" evidence="1">
    <location>
        <begin position="1"/>
        <end position="33"/>
    </location>
</feature>
<evidence type="ECO:0000313" key="3">
    <source>
        <dbReference type="EMBL" id="KAF2789170.1"/>
    </source>
</evidence>
<dbReference type="AlphaFoldDB" id="A0A6A6WY64"/>
<dbReference type="CDD" id="cd09917">
    <property type="entry name" value="F-box_SF"/>
    <property type="match status" value="1"/>
</dbReference>
<evidence type="ECO:0000313" key="4">
    <source>
        <dbReference type="Proteomes" id="UP000799757"/>
    </source>
</evidence>
<proteinExistence type="predicted"/>
<dbReference type="Proteomes" id="UP000799757">
    <property type="component" value="Unassembled WGS sequence"/>
</dbReference>
<organism evidence="3 4">
    <name type="scientific">Melanomma pulvis-pyrius CBS 109.77</name>
    <dbReference type="NCBI Taxonomy" id="1314802"/>
    <lineage>
        <taxon>Eukaryota</taxon>
        <taxon>Fungi</taxon>
        <taxon>Dikarya</taxon>
        <taxon>Ascomycota</taxon>
        <taxon>Pezizomycotina</taxon>
        <taxon>Dothideomycetes</taxon>
        <taxon>Pleosporomycetidae</taxon>
        <taxon>Pleosporales</taxon>
        <taxon>Melanommataceae</taxon>
        <taxon>Melanomma</taxon>
    </lineage>
</organism>
<name>A0A6A6WY64_9PLEO</name>
<protein>
    <recommendedName>
        <fullName evidence="2">F-box domain-containing protein</fullName>
    </recommendedName>
</protein>
<dbReference type="EMBL" id="MU002157">
    <property type="protein sequence ID" value="KAF2789170.1"/>
    <property type="molecule type" value="Genomic_DNA"/>
</dbReference>
<reference evidence="3" key="1">
    <citation type="journal article" date="2020" name="Stud. Mycol.">
        <title>101 Dothideomycetes genomes: a test case for predicting lifestyles and emergence of pathogens.</title>
        <authorList>
            <person name="Haridas S."/>
            <person name="Albert R."/>
            <person name="Binder M."/>
            <person name="Bloem J."/>
            <person name="Labutti K."/>
            <person name="Salamov A."/>
            <person name="Andreopoulos B."/>
            <person name="Baker S."/>
            <person name="Barry K."/>
            <person name="Bills G."/>
            <person name="Bluhm B."/>
            <person name="Cannon C."/>
            <person name="Castanera R."/>
            <person name="Culley D."/>
            <person name="Daum C."/>
            <person name="Ezra D."/>
            <person name="Gonzalez J."/>
            <person name="Henrissat B."/>
            <person name="Kuo A."/>
            <person name="Liang C."/>
            <person name="Lipzen A."/>
            <person name="Lutzoni F."/>
            <person name="Magnuson J."/>
            <person name="Mondo S."/>
            <person name="Nolan M."/>
            <person name="Ohm R."/>
            <person name="Pangilinan J."/>
            <person name="Park H.-J."/>
            <person name="Ramirez L."/>
            <person name="Alfaro M."/>
            <person name="Sun H."/>
            <person name="Tritt A."/>
            <person name="Yoshinaga Y."/>
            <person name="Zwiers L.-H."/>
            <person name="Turgeon B."/>
            <person name="Goodwin S."/>
            <person name="Spatafora J."/>
            <person name="Crous P."/>
            <person name="Grigoriev I."/>
        </authorList>
    </citation>
    <scope>NUCLEOTIDE SEQUENCE</scope>
    <source>
        <strain evidence="3">CBS 109.77</strain>
    </source>
</reference>
<evidence type="ECO:0000259" key="2">
    <source>
        <dbReference type="PROSITE" id="PS50181"/>
    </source>
</evidence>
<accession>A0A6A6WY64</accession>
<keyword evidence="4" id="KW-1185">Reference proteome</keyword>
<dbReference type="Pfam" id="PF12937">
    <property type="entry name" value="F-box-like"/>
    <property type="match status" value="1"/>
</dbReference>
<dbReference type="InterPro" id="IPR036047">
    <property type="entry name" value="F-box-like_dom_sf"/>
</dbReference>
<sequence>MIVNQAEFPPLPSQMKRTRRLDSQSRPSAKKATSFATANDLPDELLLQILDYLPCHDLKNFNLPTIISLSLTSRRLHYIVEDKLYAAYNSFFATPYLFLRTCGNNRQISQRVKSLDFSYGLDVHADRKRFIPSVTDRRELKGALKALEIPGWKDWATDCNDEMVDMEILYAAILMFTPNVTSLYIDDGDLPYQTPKWLNVIHCAVSGIPFGHMHQFSYLKSIRVDIGALNLRSLWPLFRLPSLRALTMIGLLEPRIFPHYKLTPQTWRIAPGSCPIEELMLPDCFINTTNLVMLLDACRTLRIFQYEHRDERSLNRKEQYTAYPGSALGSTLGTTKLHYPTIASALERHCHSLENLQLYDDFEKIRPSYLSTGIVGNLQDFKKITYMKGSLGALADVNAPSRATLVENLPRALKSFHLVINWSPQEHHSVSALEHMASYCQTYVPLLEHIHIEAKAHASAFPFSWNKIRKKFYEMGVKMVLNQASNPYSDDDGAEYWLDREVWEVSDESESTSESDFYESDN</sequence>
<evidence type="ECO:0000256" key="1">
    <source>
        <dbReference type="SAM" id="MobiDB-lite"/>
    </source>
</evidence>
<dbReference type="OrthoDB" id="2520703at2759"/>
<dbReference type="InterPro" id="IPR001810">
    <property type="entry name" value="F-box_dom"/>
</dbReference>
<dbReference type="SUPFAM" id="SSF52047">
    <property type="entry name" value="RNI-like"/>
    <property type="match status" value="1"/>
</dbReference>
<feature type="domain" description="F-box" evidence="2">
    <location>
        <begin position="35"/>
        <end position="91"/>
    </location>
</feature>
<dbReference type="PROSITE" id="PS50181">
    <property type="entry name" value="FBOX"/>
    <property type="match status" value="1"/>
</dbReference>
<dbReference type="SUPFAM" id="SSF81383">
    <property type="entry name" value="F-box domain"/>
    <property type="match status" value="1"/>
</dbReference>
<gene>
    <name evidence="3" type="ORF">K505DRAFT_313636</name>
</gene>